<sequence length="663" mass="76452">MKHEEPFMLSMANRGKDSNGSQFFITTAPASHLDGVHVVFGKLTGVSSGGFGKELITRIENLKVNAKNRPVSDVLISGCGQLVKKTRDVSESASSDDSAEIDRHRKKKHKKEKKRERSTKKTAAEKNLPEEPGGQNKFLHRRSPTPERRDRRDQQTTIRTAKNGHKVKGRGAIRFRADEYDRSRSVTPPHWKREEQRLITLSELQKVRKQKKEMEELEAKRRTETTEIDTFGYRRRPGFELPPVQDHHRGYRPVSGDRDRSRSRDRSRERHRSSRKSDDNGKMDISLIPRSFNSHQTRRRTMKNWKIAYSRGSFAPSQETRQEEPKRKDSPKAPVSRSDRDSGYQNRRREEDSSSHPRKSSRERSDRNKETEPSRRHRERSRTRSPAVSRNDRNKEAEPYRRQRERSRTRSPVVSRSERNKEAEPSRRQRERSRSKSPAVPRSYQQRSNDQDRREDRGNRADRDQRRPESGSSSARHQERNPSPPPPAAERKFVESVPPPVQAFKSTKINLDEVLEKAKAHEEALQDAQSLAALNRQREINQRKLMEESRSIMAKPEKKRRLKKKKARSASVNLPLQWTEMSQSVTALAPKVREGIRRSPSPPRSKYNQSESSNSAATKAPTATLPPIGGVSSLLLKSNSPPKQEEMAKTAEKMSSSSSKKER</sequence>
<dbReference type="WBParaSite" id="jg5469">
    <property type="protein sequence ID" value="jg5469"/>
    <property type="gene ID" value="jg5469"/>
</dbReference>
<feature type="compositionally biased region" description="Basic and acidic residues" evidence="2">
    <location>
        <begin position="320"/>
        <end position="374"/>
    </location>
</feature>
<name>A0A915EFY1_9BILA</name>
<feature type="region of interest" description="Disordered" evidence="2">
    <location>
        <begin position="228"/>
        <end position="499"/>
    </location>
</feature>
<feature type="compositionally biased region" description="Basic residues" evidence="2">
    <location>
        <begin position="104"/>
        <end position="120"/>
    </location>
</feature>
<reference evidence="5" key="1">
    <citation type="submission" date="2022-11" db="UniProtKB">
        <authorList>
            <consortium name="WormBaseParasite"/>
        </authorList>
    </citation>
    <scope>IDENTIFICATION</scope>
</reference>
<feature type="compositionally biased region" description="Low complexity" evidence="2">
    <location>
        <begin position="616"/>
        <end position="642"/>
    </location>
</feature>
<evidence type="ECO:0000259" key="3">
    <source>
        <dbReference type="PROSITE" id="PS50072"/>
    </source>
</evidence>
<keyword evidence="1" id="KW-0175">Coiled coil</keyword>
<dbReference type="GO" id="GO:0005739">
    <property type="term" value="C:mitochondrion"/>
    <property type="evidence" value="ECO:0007669"/>
    <property type="project" value="TreeGrafter"/>
</dbReference>
<dbReference type="PANTHER" id="PTHR11071:SF561">
    <property type="entry name" value="PEPTIDYL-PROLYL CIS-TRANS ISOMERASE D-RELATED"/>
    <property type="match status" value="1"/>
</dbReference>
<dbReference type="PANTHER" id="PTHR11071">
    <property type="entry name" value="PEPTIDYL-PROLYL CIS-TRANS ISOMERASE"/>
    <property type="match status" value="1"/>
</dbReference>
<dbReference type="InterPro" id="IPR002130">
    <property type="entry name" value="Cyclophilin-type_PPIase_dom"/>
</dbReference>
<dbReference type="Pfam" id="PF00160">
    <property type="entry name" value="Pro_isomerase"/>
    <property type="match status" value="1"/>
</dbReference>
<dbReference type="PROSITE" id="PS50072">
    <property type="entry name" value="CSA_PPIASE_2"/>
    <property type="match status" value="1"/>
</dbReference>
<evidence type="ECO:0000256" key="2">
    <source>
        <dbReference type="SAM" id="MobiDB-lite"/>
    </source>
</evidence>
<feature type="compositionally biased region" description="Basic and acidic residues" evidence="2">
    <location>
        <begin position="449"/>
        <end position="469"/>
    </location>
</feature>
<organism evidence="4 5">
    <name type="scientific">Ditylenchus dipsaci</name>
    <dbReference type="NCBI Taxonomy" id="166011"/>
    <lineage>
        <taxon>Eukaryota</taxon>
        <taxon>Metazoa</taxon>
        <taxon>Ecdysozoa</taxon>
        <taxon>Nematoda</taxon>
        <taxon>Chromadorea</taxon>
        <taxon>Rhabditida</taxon>
        <taxon>Tylenchina</taxon>
        <taxon>Tylenchomorpha</taxon>
        <taxon>Sphaerularioidea</taxon>
        <taxon>Anguinidae</taxon>
        <taxon>Anguininae</taxon>
        <taxon>Ditylenchus</taxon>
    </lineage>
</organism>
<dbReference type="Proteomes" id="UP000887574">
    <property type="component" value="Unplaced"/>
</dbReference>
<dbReference type="Gene3D" id="2.40.100.10">
    <property type="entry name" value="Cyclophilin-like"/>
    <property type="match status" value="1"/>
</dbReference>
<feature type="coiled-coil region" evidence="1">
    <location>
        <begin position="200"/>
        <end position="227"/>
    </location>
</feature>
<accession>A0A915EFY1</accession>
<evidence type="ECO:0000313" key="5">
    <source>
        <dbReference type="WBParaSite" id="jg5469"/>
    </source>
</evidence>
<feature type="region of interest" description="Disordered" evidence="2">
    <location>
        <begin position="546"/>
        <end position="663"/>
    </location>
</feature>
<feature type="compositionally biased region" description="Basic residues" evidence="2">
    <location>
        <begin position="162"/>
        <end position="173"/>
    </location>
</feature>
<dbReference type="SUPFAM" id="SSF50891">
    <property type="entry name" value="Cyclophilin-like"/>
    <property type="match status" value="1"/>
</dbReference>
<protein>
    <submittedName>
        <fullName evidence="5">PPIase cyclophilin-type domain-containing protein</fullName>
    </submittedName>
</protein>
<feature type="compositionally biased region" description="Basic and acidic residues" evidence="2">
    <location>
        <begin position="144"/>
        <end position="154"/>
    </location>
</feature>
<keyword evidence="4" id="KW-1185">Reference proteome</keyword>
<evidence type="ECO:0000256" key="1">
    <source>
        <dbReference type="SAM" id="Coils"/>
    </source>
</evidence>
<dbReference type="PRINTS" id="PR00153">
    <property type="entry name" value="CSAPPISMRASE"/>
</dbReference>
<feature type="compositionally biased region" description="Basic and acidic residues" evidence="2">
    <location>
        <begin position="416"/>
        <end position="434"/>
    </location>
</feature>
<feature type="region of interest" description="Disordered" evidence="2">
    <location>
        <begin position="85"/>
        <end position="192"/>
    </location>
</feature>
<dbReference type="GO" id="GO:0016018">
    <property type="term" value="F:cyclosporin A binding"/>
    <property type="evidence" value="ECO:0007669"/>
    <property type="project" value="TreeGrafter"/>
</dbReference>
<dbReference type="InterPro" id="IPR029000">
    <property type="entry name" value="Cyclophilin-like_dom_sf"/>
</dbReference>
<dbReference type="GO" id="GO:0003755">
    <property type="term" value="F:peptidyl-prolyl cis-trans isomerase activity"/>
    <property type="evidence" value="ECO:0007669"/>
    <property type="project" value="InterPro"/>
</dbReference>
<feature type="compositionally biased region" description="Basic and acidic residues" evidence="2">
    <location>
        <begin position="255"/>
        <end position="268"/>
    </location>
</feature>
<feature type="compositionally biased region" description="Basic and acidic residues" evidence="2">
    <location>
        <begin position="175"/>
        <end position="184"/>
    </location>
</feature>
<dbReference type="AlphaFoldDB" id="A0A915EFY1"/>
<proteinExistence type="predicted"/>
<evidence type="ECO:0000313" key="4">
    <source>
        <dbReference type="Proteomes" id="UP000887574"/>
    </source>
</evidence>
<dbReference type="GO" id="GO:0006457">
    <property type="term" value="P:protein folding"/>
    <property type="evidence" value="ECO:0007669"/>
    <property type="project" value="TreeGrafter"/>
</dbReference>
<feature type="compositionally biased region" description="Basic and acidic residues" evidence="2">
    <location>
        <begin position="390"/>
        <end position="408"/>
    </location>
</feature>
<feature type="compositionally biased region" description="Basic residues" evidence="2">
    <location>
        <begin position="557"/>
        <end position="568"/>
    </location>
</feature>
<feature type="compositionally biased region" description="Polar residues" evidence="2">
    <location>
        <begin position="571"/>
        <end position="586"/>
    </location>
</feature>
<feature type="compositionally biased region" description="Polar residues" evidence="2">
    <location>
        <begin position="606"/>
        <end position="615"/>
    </location>
</feature>
<feature type="domain" description="PPIase cyclophilin-type" evidence="3">
    <location>
        <begin position="1"/>
        <end position="81"/>
    </location>
</feature>
<feature type="compositionally biased region" description="Basic and acidic residues" evidence="2">
    <location>
        <begin position="643"/>
        <end position="652"/>
    </location>
</feature>